<dbReference type="PANTHER" id="PTHR42852:SF13">
    <property type="entry name" value="PROTEIN DIPZ"/>
    <property type="match status" value="1"/>
</dbReference>
<dbReference type="Pfam" id="PF00578">
    <property type="entry name" value="AhpC-TSA"/>
    <property type="match status" value="1"/>
</dbReference>
<organism evidence="2 3">
    <name type="scientific">Mojavia pulchra JT2-VF2</name>
    <dbReference type="NCBI Taxonomy" id="287848"/>
    <lineage>
        <taxon>Bacteria</taxon>
        <taxon>Bacillati</taxon>
        <taxon>Cyanobacteriota</taxon>
        <taxon>Cyanophyceae</taxon>
        <taxon>Nostocales</taxon>
        <taxon>Nostocaceae</taxon>
    </lineage>
</organism>
<sequence>MSKKINHNRRYFLTTMLTTIAATQLGIIGCTTQHATSAMTKLPIEGELPSLVGAIAWLNSKPLTVDGLRGKVVLINFWTYTCINWLRQLPYVRAWAEKYKDQGLVVIGIHTPEFEFEKNIDNVRRASTEMKIDYPIAVDNDYAVWRAFGNRYWPALYFVDTQGRIRHHQFGEGEYEQSEKVIQQLLSESGTGRVGQEIVEVDARGFEAAADWNSLRSPENYLGYERTENFASPGGAVLNKPHLYTTPTQLKLNQWVLSGDWTIGRQAIVLNKSGGRIAYRFHARDLHLVMGPVEPGTSVRFRVLVDGQPAVAVRGLDVDGQGEGTATEQRLYQLIRQPKPISDRQFEIEFLDSGVEAFAFTFG</sequence>
<dbReference type="InterPro" id="IPR000866">
    <property type="entry name" value="AhpC/TSA"/>
</dbReference>
<dbReference type="PANTHER" id="PTHR42852">
    <property type="entry name" value="THIOL:DISULFIDE INTERCHANGE PROTEIN DSBE"/>
    <property type="match status" value="1"/>
</dbReference>
<dbReference type="EMBL" id="JAHHHN010000042">
    <property type="protein sequence ID" value="MBW4565616.1"/>
    <property type="molecule type" value="Genomic_DNA"/>
</dbReference>
<reference evidence="2" key="1">
    <citation type="submission" date="2021-05" db="EMBL/GenBank/DDBJ databases">
        <authorList>
            <person name="Pietrasiak N."/>
            <person name="Ward R."/>
            <person name="Stajich J.E."/>
            <person name="Kurbessoian T."/>
        </authorList>
    </citation>
    <scope>NUCLEOTIDE SEQUENCE</scope>
    <source>
        <strain evidence="2">JT2-VF2</strain>
    </source>
</reference>
<dbReference type="CDD" id="cd03012">
    <property type="entry name" value="TlpA_like_DipZ_like"/>
    <property type="match status" value="1"/>
</dbReference>
<dbReference type="InterPro" id="IPR041017">
    <property type="entry name" value="Thioredoxin_10"/>
</dbReference>
<dbReference type="PROSITE" id="PS51352">
    <property type="entry name" value="THIOREDOXIN_2"/>
    <property type="match status" value="1"/>
</dbReference>
<dbReference type="Pfam" id="PF17991">
    <property type="entry name" value="Thioredoxin_10"/>
    <property type="match status" value="1"/>
</dbReference>
<feature type="domain" description="Thioredoxin" evidence="1">
    <location>
        <begin position="42"/>
        <end position="187"/>
    </location>
</feature>
<dbReference type="SUPFAM" id="SSF52833">
    <property type="entry name" value="Thioredoxin-like"/>
    <property type="match status" value="1"/>
</dbReference>
<evidence type="ECO:0000313" key="3">
    <source>
        <dbReference type="Proteomes" id="UP000715781"/>
    </source>
</evidence>
<accession>A0A951Q5A3</accession>
<comment type="caution">
    <text evidence="2">The sequence shown here is derived from an EMBL/GenBank/DDBJ whole genome shotgun (WGS) entry which is preliminary data.</text>
</comment>
<reference evidence="2" key="2">
    <citation type="journal article" date="2022" name="Microbiol. Resour. Announc.">
        <title>Metagenome Sequencing to Explore Phylogenomics of Terrestrial Cyanobacteria.</title>
        <authorList>
            <person name="Ward R.D."/>
            <person name="Stajich J.E."/>
            <person name="Johansen J.R."/>
            <person name="Huntemann M."/>
            <person name="Clum A."/>
            <person name="Foster B."/>
            <person name="Foster B."/>
            <person name="Roux S."/>
            <person name="Palaniappan K."/>
            <person name="Varghese N."/>
            <person name="Mukherjee S."/>
            <person name="Reddy T.B.K."/>
            <person name="Daum C."/>
            <person name="Copeland A."/>
            <person name="Chen I.A."/>
            <person name="Ivanova N.N."/>
            <person name="Kyrpides N.C."/>
            <person name="Shapiro N."/>
            <person name="Eloe-Fadrosh E.A."/>
            <person name="Pietrasiak N."/>
        </authorList>
    </citation>
    <scope>NUCLEOTIDE SEQUENCE</scope>
    <source>
        <strain evidence="2">JT2-VF2</strain>
    </source>
</reference>
<gene>
    <name evidence="2" type="ORF">KME32_31945</name>
</gene>
<dbReference type="InterPro" id="IPR050553">
    <property type="entry name" value="Thioredoxin_ResA/DsbE_sf"/>
</dbReference>
<evidence type="ECO:0000259" key="1">
    <source>
        <dbReference type="PROSITE" id="PS51352"/>
    </source>
</evidence>
<dbReference type="GO" id="GO:0016209">
    <property type="term" value="F:antioxidant activity"/>
    <property type="evidence" value="ECO:0007669"/>
    <property type="project" value="InterPro"/>
</dbReference>
<dbReference type="GO" id="GO:0016491">
    <property type="term" value="F:oxidoreductase activity"/>
    <property type="evidence" value="ECO:0007669"/>
    <property type="project" value="InterPro"/>
</dbReference>
<proteinExistence type="predicted"/>
<dbReference type="InterPro" id="IPR013766">
    <property type="entry name" value="Thioredoxin_domain"/>
</dbReference>
<dbReference type="Proteomes" id="UP000715781">
    <property type="component" value="Unassembled WGS sequence"/>
</dbReference>
<evidence type="ECO:0000313" key="2">
    <source>
        <dbReference type="EMBL" id="MBW4565616.1"/>
    </source>
</evidence>
<dbReference type="InterPro" id="IPR036249">
    <property type="entry name" value="Thioredoxin-like_sf"/>
</dbReference>
<dbReference type="PROSITE" id="PS51257">
    <property type="entry name" value="PROKAR_LIPOPROTEIN"/>
    <property type="match status" value="1"/>
</dbReference>
<dbReference type="Gene3D" id="3.40.30.10">
    <property type="entry name" value="Glutaredoxin"/>
    <property type="match status" value="1"/>
</dbReference>
<dbReference type="Gene3D" id="2.60.120.260">
    <property type="entry name" value="Galactose-binding domain-like"/>
    <property type="match status" value="1"/>
</dbReference>
<name>A0A951Q5A3_9NOST</name>
<protein>
    <submittedName>
        <fullName evidence="2">Thioredoxin family protein</fullName>
    </submittedName>
</protein>
<dbReference type="AlphaFoldDB" id="A0A951Q5A3"/>